<name>A0A5D6V656_9BACT</name>
<evidence type="ECO:0000256" key="1">
    <source>
        <dbReference type="SAM" id="SignalP"/>
    </source>
</evidence>
<comment type="caution">
    <text evidence="3">The sequence shown here is derived from an EMBL/GenBank/DDBJ whole genome shotgun (WGS) entry which is preliminary data.</text>
</comment>
<evidence type="ECO:0000313" key="4">
    <source>
        <dbReference type="Proteomes" id="UP000322791"/>
    </source>
</evidence>
<evidence type="ECO:0000313" key="3">
    <source>
        <dbReference type="EMBL" id="TYZ10154.1"/>
    </source>
</evidence>
<dbReference type="EMBL" id="VTHL01000008">
    <property type="protein sequence ID" value="TYZ10154.1"/>
    <property type="molecule type" value="Genomic_DNA"/>
</dbReference>
<dbReference type="Proteomes" id="UP000322791">
    <property type="component" value="Unassembled WGS sequence"/>
</dbReference>
<feature type="signal peptide" evidence="1">
    <location>
        <begin position="1"/>
        <end position="24"/>
    </location>
</feature>
<organism evidence="3 4">
    <name type="scientific">Hymenobacter lutimineralis</name>
    <dbReference type="NCBI Taxonomy" id="2606448"/>
    <lineage>
        <taxon>Bacteria</taxon>
        <taxon>Pseudomonadati</taxon>
        <taxon>Bacteroidota</taxon>
        <taxon>Cytophagia</taxon>
        <taxon>Cytophagales</taxon>
        <taxon>Hymenobacteraceae</taxon>
        <taxon>Hymenobacter</taxon>
    </lineage>
</organism>
<evidence type="ECO:0000259" key="2">
    <source>
        <dbReference type="Pfam" id="PF19572"/>
    </source>
</evidence>
<feature type="chain" id="PRO_5022982084" evidence="1">
    <location>
        <begin position="25"/>
        <end position="401"/>
    </location>
</feature>
<sequence length="401" mass="42756">MLSKLTVRLSVAAGLFTLSTGAYAQQEDRAITTAVPVLTLSPDSRSAALGEAGVAISPDANSMYYNAGKLGFMPNATGASLSYAPWLRQVTDDMGLGYLSGYHKVGQRSAFGVSLMYFDLGTIQFRDINNNSTGDYNPKEYSLSVSYGQRLSENLGVGVAARYIRSNLTGGEGDTRPGNAAAVDLGLYYTKDLSIGAQDYNLALGAAISNIGNKITYTNPEQGNFLPANLKLGTAITKELDAYNKLTLTVDANKLLVPSPYYVTGDTTGRGKQVLAEVEAENRARAGKGLVSSIFSSFGDAPGGFKEELQEVNISAGLEYWYNDLLSARVGYFYENAQKGARQYLSFGAGLRYQVFGVDAAYLVPNNKNNPLSQTLRVSLHFNFAGGANATSPASDPAPTN</sequence>
<proteinExistence type="predicted"/>
<dbReference type="NCBIfam" id="NF033710">
    <property type="entry name" value="T9SS_OM_PorV"/>
    <property type="match status" value="1"/>
</dbReference>
<dbReference type="Gene3D" id="2.40.160.60">
    <property type="entry name" value="Outer membrane protein transport protein (OMPP1/FadL/TodX)"/>
    <property type="match status" value="1"/>
</dbReference>
<dbReference type="InterPro" id="IPR047799">
    <property type="entry name" value="T9SS_OM_PorV"/>
</dbReference>
<dbReference type="NCBIfam" id="NF033709">
    <property type="entry name" value="PorV_fam"/>
    <property type="match status" value="1"/>
</dbReference>
<dbReference type="AlphaFoldDB" id="A0A5D6V656"/>
<dbReference type="InterPro" id="IPR045741">
    <property type="entry name" value="PorV"/>
</dbReference>
<protein>
    <submittedName>
        <fullName evidence="3">Type IX secretion system outer membrane channel protein PorV</fullName>
    </submittedName>
</protein>
<gene>
    <name evidence="3" type="primary">porV</name>
    <name evidence="3" type="ORF">FY528_09865</name>
</gene>
<dbReference type="Pfam" id="PF19572">
    <property type="entry name" value="PorV"/>
    <property type="match status" value="1"/>
</dbReference>
<accession>A0A5D6V656</accession>
<dbReference type="RefSeq" id="WP_149070828.1">
    <property type="nucleotide sequence ID" value="NZ_VTHL01000008.1"/>
</dbReference>
<keyword evidence="4" id="KW-1185">Reference proteome</keyword>
<reference evidence="3 4" key="1">
    <citation type="submission" date="2019-08" db="EMBL/GenBank/DDBJ databases">
        <authorList>
            <person name="Seo M.-J."/>
        </authorList>
    </citation>
    <scope>NUCLEOTIDE SEQUENCE [LARGE SCALE GENOMIC DNA]</scope>
    <source>
        <strain evidence="3 4">KIGAM108</strain>
    </source>
</reference>
<keyword evidence="1" id="KW-0732">Signal</keyword>
<feature type="domain" description="Type IX secretion system protein PorV" evidence="2">
    <location>
        <begin position="24"/>
        <end position="260"/>
    </location>
</feature>